<dbReference type="InterPro" id="IPR003495">
    <property type="entry name" value="CobW/HypB/UreG_nucleotide-bd"/>
</dbReference>
<evidence type="ECO:0000256" key="5">
    <source>
        <dbReference type="ARBA" id="ARBA00049117"/>
    </source>
</evidence>
<dbReference type="EMBL" id="SSNT01000001">
    <property type="protein sequence ID" value="THF83171.1"/>
    <property type="molecule type" value="Genomic_DNA"/>
</dbReference>
<dbReference type="Gene3D" id="3.30.1220.10">
    <property type="entry name" value="CobW-like, C-terminal domain"/>
    <property type="match status" value="1"/>
</dbReference>
<dbReference type="GO" id="GO:0016787">
    <property type="term" value="F:hydrolase activity"/>
    <property type="evidence" value="ECO:0007669"/>
    <property type="project" value="UniProtKB-KW"/>
</dbReference>
<dbReference type="Pfam" id="PF02492">
    <property type="entry name" value="cobW"/>
    <property type="match status" value="1"/>
</dbReference>
<dbReference type="PANTHER" id="PTHR13748">
    <property type="entry name" value="COBW-RELATED"/>
    <property type="match status" value="1"/>
</dbReference>
<dbReference type="InterPro" id="IPR036627">
    <property type="entry name" value="CobW-likC_sf"/>
</dbReference>
<dbReference type="RefSeq" id="WP_136351401.1">
    <property type="nucleotide sequence ID" value="NZ_CP046266.1"/>
</dbReference>
<name>A0A4S4C5X2_9BACI</name>
<comment type="similarity">
    <text evidence="4">Belongs to the SIMIBI class G3E GTPase family. ZNG1 subfamily.</text>
</comment>
<keyword evidence="3" id="KW-0143">Chaperone</keyword>
<evidence type="ECO:0000313" key="7">
    <source>
        <dbReference type="Proteomes" id="UP000310334"/>
    </source>
</evidence>
<dbReference type="Gene3D" id="3.40.50.300">
    <property type="entry name" value="P-loop containing nucleotide triphosphate hydrolases"/>
    <property type="match status" value="1"/>
</dbReference>
<dbReference type="SUPFAM" id="SSF90002">
    <property type="entry name" value="Hypothetical protein YjiA, C-terminal domain"/>
    <property type="match status" value="1"/>
</dbReference>
<accession>A0A4S4C5X2</accession>
<comment type="caution">
    <text evidence="6">The sequence shown here is derived from an EMBL/GenBank/DDBJ whole genome shotgun (WGS) entry which is preliminary data.</text>
</comment>
<dbReference type="Pfam" id="PF07683">
    <property type="entry name" value="CobW_C"/>
    <property type="match status" value="1"/>
</dbReference>
<comment type="catalytic activity">
    <reaction evidence="5">
        <text>GTP + H2O = GDP + phosphate + H(+)</text>
        <dbReference type="Rhea" id="RHEA:19669"/>
        <dbReference type="ChEBI" id="CHEBI:15377"/>
        <dbReference type="ChEBI" id="CHEBI:15378"/>
        <dbReference type="ChEBI" id="CHEBI:37565"/>
        <dbReference type="ChEBI" id="CHEBI:43474"/>
        <dbReference type="ChEBI" id="CHEBI:58189"/>
    </reaction>
    <physiologicalReaction direction="left-to-right" evidence="5">
        <dbReference type="Rhea" id="RHEA:19670"/>
    </physiologicalReaction>
</comment>
<dbReference type="Proteomes" id="UP000310334">
    <property type="component" value="Unassembled WGS sequence"/>
</dbReference>
<reference evidence="6 7" key="1">
    <citation type="submission" date="2019-04" db="EMBL/GenBank/DDBJ databases">
        <title>Bacillus sediminilitoris sp. nov., isolated from a tidal flat sediment on the East China Sea.</title>
        <authorList>
            <person name="Wei Y."/>
            <person name="Mao H."/>
            <person name="Fang J."/>
        </authorList>
    </citation>
    <scope>NUCLEOTIDE SEQUENCE [LARGE SCALE GENOMIC DNA]</scope>
    <source>
        <strain evidence="6 7">DSL-17</strain>
    </source>
</reference>
<evidence type="ECO:0000256" key="4">
    <source>
        <dbReference type="ARBA" id="ARBA00034320"/>
    </source>
</evidence>
<dbReference type="SUPFAM" id="SSF52540">
    <property type="entry name" value="P-loop containing nucleoside triphosphate hydrolases"/>
    <property type="match status" value="1"/>
</dbReference>
<evidence type="ECO:0000256" key="2">
    <source>
        <dbReference type="ARBA" id="ARBA00022801"/>
    </source>
</evidence>
<dbReference type="CDD" id="cd03112">
    <property type="entry name" value="CobW-like"/>
    <property type="match status" value="1"/>
</dbReference>
<evidence type="ECO:0000313" key="6">
    <source>
        <dbReference type="EMBL" id="THF83171.1"/>
    </source>
</evidence>
<dbReference type="SMART" id="SM00833">
    <property type="entry name" value="CobW_C"/>
    <property type="match status" value="1"/>
</dbReference>
<gene>
    <name evidence="6" type="ORF">E6W99_02050</name>
</gene>
<dbReference type="AlphaFoldDB" id="A0A4S4C5X2"/>
<proteinExistence type="inferred from homology"/>
<dbReference type="InterPro" id="IPR011629">
    <property type="entry name" value="CobW-like_C"/>
</dbReference>
<organism evidence="6 7">
    <name type="scientific">Metabacillus sediminilitoris</name>
    <dbReference type="NCBI Taxonomy" id="2567941"/>
    <lineage>
        <taxon>Bacteria</taxon>
        <taxon>Bacillati</taxon>
        <taxon>Bacillota</taxon>
        <taxon>Bacilli</taxon>
        <taxon>Bacillales</taxon>
        <taxon>Bacillaceae</taxon>
        <taxon>Metabacillus</taxon>
    </lineage>
</organism>
<dbReference type="PANTHER" id="PTHR13748:SF62">
    <property type="entry name" value="COBW DOMAIN-CONTAINING PROTEIN"/>
    <property type="match status" value="1"/>
</dbReference>
<protein>
    <submittedName>
        <fullName evidence="6">GTP-binding protein</fullName>
    </submittedName>
</protein>
<sequence length="309" mass="35680">MKPVEVYILSGFLGAGKTTLLQTILTQEKQQDRKIAVIMNELGEVSIDSNAVPKETPLMELLNGCVCCTIQGQLEVQLENMLKDYELDAIYIETTGVAHPIEVLDACMSPLFADKLAVQAIVTIIDSKRWQDRSHLSIQLRKLLVEQVQHADIVLLNKIDSLTESEKATIVSEIQAINNHGRLLMTEYANIPLAQLQPKQRMKRKQHEEAHVHHTLHMRTYVHTFSKSINLDRFEQFLRDMPDTIYRIKGYLSFTHSKDTYLFQYSYGMPLYLKEQLKMKQTLVFIGENLDHEMLKRKLLLLEEDIDQN</sequence>
<dbReference type="GO" id="GO:0000166">
    <property type="term" value="F:nucleotide binding"/>
    <property type="evidence" value="ECO:0007669"/>
    <property type="project" value="UniProtKB-KW"/>
</dbReference>
<evidence type="ECO:0000256" key="1">
    <source>
        <dbReference type="ARBA" id="ARBA00022741"/>
    </source>
</evidence>
<evidence type="ECO:0000256" key="3">
    <source>
        <dbReference type="ARBA" id="ARBA00023186"/>
    </source>
</evidence>
<dbReference type="InterPro" id="IPR027417">
    <property type="entry name" value="P-loop_NTPase"/>
</dbReference>
<keyword evidence="7" id="KW-1185">Reference proteome</keyword>
<dbReference type="InterPro" id="IPR051316">
    <property type="entry name" value="Zinc-reg_GTPase_activator"/>
</dbReference>
<dbReference type="GO" id="GO:0005737">
    <property type="term" value="C:cytoplasm"/>
    <property type="evidence" value="ECO:0007669"/>
    <property type="project" value="TreeGrafter"/>
</dbReference>
<dbReference type="OrthoDB" id="9808822at2"/>
<keyword evidence="2" id="KW-0378">Hydrolase</keyword>
<keyword evidence="1" id="KW-0547">Nucleotide-binding</keyword>